<dbReference type="InterPro" id="IPR051212">
    <property type="entry name" value="Type-I_RE_S_subunit"/>
</dbReference>
<reference evidence="5 6" key="1">
    <citation type="submission" date="2019-03" db="EMBL/GenBank/DDBJ databases">
        <title>Genomic Encyclopedia of Type Strains, Phase IV (KMG-IV): sequencing the most valuable type-strain genomes for metagenomic binning, comparative biology and taxonomic classification.</title>
        <authorList>
            <person name="Goeker M."/>
        </authorList>
    </citation>
    <scope>NUCLEOTIDE SEQUENCE [LARGE SCALE GENOMIC DNA]</scope>
    <source>
        <strain evidence="5 6">DSM 21100</strain>
    </source>
</reference>
<comment type="caution">
    <text evidence="5">The sequence shown here is derived from an EMBL/GenBank/DDBJ whole genome shotgun (WGS) entry which is preliminary data.</text>
</comment>
<proteinExistence type="inferred from homology"/>
<evidence type="ECO:0000256" key="2">
    <source>
        <dbReference type="ARBA" id="ARBA00022747"/>
    </source>
</evidence>
<dbReference type="GO" id="GO:0009307">
    <property type="term" value="P:DNA restriction-modification system"/>
    <property type="evidence" value="ECO:0007669"/>
    <property type="project" value="UniProtKB-KW"/>
</dbReference>
<dbReference type="Proteomes" id="UP000295807">
    <property type="component" value="Unassembled WGS sequence"/>
</dbReference>
<dbReference type="Gene3D" id="1.10.287.1120">
    <property type="entry name" value="Bipartite methylase S protein"/>
    <property type="match status" value="1"/>
</dbReference>
<dbReference type="Pfam" id="PF01420">
    <property type="entry name" value="Methylase_S"/>
    <property type="match status" value="1"/>
</dbReference>
<keyword evidence="2" id="KW-0680">Restriction system</keyword>
<sequence>MAEVQAINTGASWERTEPLISHQSVAKDSGDVVPVAKMEFSFKKYSAYKDSGAAWLGEIPDHWELTRLGTKFEERRTKVSDKDYPPLSVTKQGILPQLDQAAKTNDGDNRKLVKAGDFVINSRSDRKGSSGVANIDGSVSLINIAMEPKDVNPMFCNYLLKSNSFIEEFYRMGHGIVADLWTTRFDEMKAIIIGIPPKPEQTAIANFLNRKIALIDKAIAIKEKQIALLKERNQILIHNAVTRGLNPHVKLKRSGVEWIGNIPDNWEVKRLASFGAFSKGAGIPRDELTDEGVPAILYGDIYTKYEIVVNNVYHKISTKTAKGARKIAKNALLFTGSGETAEDIGKCVVYQGDDAVYVGGDVIIFEQIENDSLFLCYVLNTNGVKVQKAKHSKGEIIVHTYASKLKEIRVPIPPKSEQTAIASHIDTTTTKTNAAISLKEKEIEKLKEYKTVLIDSAVTGKIKVEELCPA</sequence>
<dbReference type="PANTHER" id="PTHR43140:SF1">
    <property type="entry name" value="TYPE I RESTRICTION ENZYME ECOKI SPECIFICITY SUBUNIT"/>
    <property type="match status" value="1"/>
</dbReference>
<comment type="similarity">
    <text evidence="1">Belongs to the type-I restriction system S methylase family.</text>
</comment>
<dbReference type="InterPro" id="IPR000055">
    <property type="entry name" value="Restrct_endonuc_typeI_TRD"/>
</dbReference>
<evidence type="ECO:0000259" key="4">
    <source>
        <dbReference type="Pfam" id="PF01420"/>
    </source>
</evidence>
<dbReference type="Gene3D" id="3.90.220.20">
    <property type="entry name" value="DNA methylase specificity domains"/>
    <property type="match status" value="2"/>
</dbReference>
<name>A0A4R3KUI6_9SPHI</name>
<keyword evidence="3" id="KW-0238">DNA-binding</keyword>
<dbReference type="SUPFAM" id="SSF116734">
    <property type="entry name" value="DNA methylase specificity domain"/>
    <property type="match status" value="2"/>
</dbReference>
<dbReference type="RefSeq" id="WP_207910214.1">
    <property type="nucleotide sequence ID" value="NZ_CP042432.1"/>
</dbReference>
<dbReference type="InterPro" id="IPR044946">
    <property type="entry name" value="Restrct_endonuc_typeI_TRD_sf"/>
</dbReference>
<keyword evidence="6" id="KW-1185">Reference proteome</keyword>
<dbReference type="AlphaFoldDB" id="A0A4R3KUI6"/>
<evidence type="ECO:0000256" key="3">
    <source>
        <dbReference type="ARBA" id="ARBA00023125"/>
    </source>
</evidence>
<evidence type="ECO:0000313" key="5">
    <source>
        <dbReference type="EMBL" id="TCS89079.1"/>
    </source>
</evidence>
<evidence type="ECO:0000313" key="6">
    <source>
        <dbReference type="Proteomes" id="UP000295807"/>
    </source>
</evidence>
<feature type="domain" description="Type I restriction modification DNA specificity" evidence="4">
    <location>
        <begin position="263"/>
        <end position="444"/>
    </location>
</feature>
<evidence type="ECO:0000256" key="1">
    <source>
        <dbReference type="ARBA" id="ARBA00010923"/>
    </source>
</evidence>
<dbReference type="GO" id="GO:0003677">
    <property type="term" value="F:DNA binding"/>
    <property type="evidence" value="ECO:0007669"/>
    <property type="project" value="UniProtKB-KW"/>
</dbReference>
<dbReference type="PANTHER" id="PTHR43140">
    <property type="entry name" value="TYPE-1 RESTRICTION ENZYME ECOKI SPECIFICITY PROTEIN"/>
    <property type="match status" value="1"/>
</dbReference>
<accession>A0A4R3KUI6</accession>
<organism evidence="5 6">
    <name type="scientific">Anseongella ginsenosidimutans</name>
    <dbReference type="NCBI Taxonomy" id="496056"/>
    <lineage>
        <taxon>Bacteria</taxon>
        <taxon>Pseudomonadati</taxon>
        <taxon>Bacteroidota</taxon>
        <taxon>Sphingobacteriia</taxon>
        <taxon>Sphingobacteriales</taxon>
        <taxon>Sphingobacteriaceae</taxon>
        <taxon>Anseongella</taxon>
    </lineage>
</organism>
<gene>
    <name evidence="5" type="ORF">EDD80_102272</name>
</gene>
<dbReference type="EMBL" id="SMAD01000002">
    <property type="protein sequence ID" value="TCS89079.1"/>
    <property type="molecule type" value="Genomic_DNA"/>
</dbReference>
<protein>
    <submittedName>
        <fullName evidence="5">Type I restriction enzyme S subunit</fullName>
    </submittedName>
</protein>